<keyword evidence="4 7" id="KW-0812">Transmembrane</keyword>
<keyword evidence="3" id="KW-0813">Transport</keyword>
<feature type="transmembrane region" description="Helical" evidence="7">
    <location>
        <begin position="91"/>
        <end position="111"/>
    </location>
</feature>
<organism evidence="8 9">
    <name type="scientific">Saprolegnia diclina (strain VS20)</name>
    <dbReference type="NCBI Taxonomy" id="1156394"/>
    <lineage>
        <taxon>Eukaryota</taxon>
        <taxon>Sar</taxon>
        <taxon>Stramenopiles</taxon>
        <taxon>Oomycota</taxon>
        <taxon>Saprolegniomycetes</taxon>
        <taxon>Saprolegniales</taxon>
        <taxon>Saprolegniaceae</taxon>
        <taxon>Saprolegnia</taxon>
    </lineage>
</organism>
<evidence type="ECO:0000256" key="1">
    <source>
        <dbReference type="ARBA" id="ARBA00004141"/>
    </source>
</evidence>
<comment type="similarity">
    <text evidence="2">Belongs to the major facilitator superfamily. Folate-biopterin transporter (TC 2.A.71) family.</text>
</comment>
<dbReference type="InterPro" id="IPR036259">
    <property type="entry name" value="MFS_trans_sf"/>
</dbReference>
<feature type="transmembrane region" description="Helical" evidence="7">
    <location>
        <begin position="184"/>
        <end position="207"/>
    </location>
</feature>
<dbReference type="SUPFAM" id="SSF103473">
    <property type="entry name" value="MFS general substrate transporter"/>
    <property type="match status" value="1"/>
</dbReference>
<evidence type="ECO:0000256" key="3">
    <source>
        <dbReference type="ARBA" id="ARBA00022448"/>
    </source>
</evidence>
<dbReference type="PANTHER" id="PTHR31585">
    <property type="entry name" value="FOLATE-BIOPTERIN TRANSPORTER 1, CHLOROPLASTIC"/>
    <property type="match status" value="1"/>
</dbReference>
<name>T0S9H9_SAPDV</name>
<evidence type="ECO:0000256" key="5">
    <source>
        <dbReference type="ARBA" id="ARBA00022989"/>
    </source>
</evidence>
<protein>
    <recommendedName>
        <fullName evidence="10">Major facilitator superfamily (MFS) profile domain-containing protein</fullName>
    </recommendedName>
</protein>
<dbReference type="GeneID" id="19944306"/>
<dbReference type="Proteomes" id="UP000030762">
    <property type="component" value="Unassembled WGS sequence"/>
</dbReference>
<sequence>MASVQDPSGDLVERLSYAISATKPDDYHETKTPVDLEDGALVAGGAVRIFSREAMALFSQYFAIGIVYGMIPALKYPVFNNYLYMEGYQTTAYGVLVTLGWSFKVFYGMLSDCVPIFGYRRKPWIILGWTVAAVSLLIMVFTPFAAPFCDRRINKCPKKAPKRESLTPTQLLQYNYDAPDSGTLFIALSVLTAFGYVLADVASDAMVVQYAQREPIAIRGRTQTMIYIVRYCGQMVAQLCVAFLLNGKVYAGSFNWSTTPNVLYAICLVPIVLVIPSTIFLLVEVKVPRTPFKSWLTAFWNLLQQRVMWQVCAFKFFNTLFGNFGATPEAPVAQSWALVEPLNESLSGLFGTIISIVVMSVVGKWGLQWSWRWVIALGTLGIIAIDAFVMMMTIWEVYRNQWFYTGVALAENVPSGIRFIVATYCAVEIADIGNEGATYGLVTTVSNLSGPVASAIYKIIDSFFDVSQDDIGRDDTRVRWEVTYTFLIAYAAKLFALSFLVLLPRQKAEMQELKRTGTKSKVAGGILIGGFLVLLVFSCVANFLSIYPSTKCYRIVGGKGYFANGTCKS</sequence>
<feature type="transmembrane region" description="Helical" evidence="7">
    <location>
        <begin position="374"/>
        <end position="395"/>
    </location>
</feature>
<feature type="transmembrane region" description="Helical" evidence="7">
    <location>
        <begin position="262"/>
        <end position="285"/>
    </location>
</feature>
<evidence type="ECO:0000256" key="2">
    <source>
        <dbReference type="ARBA" id="ARBA00007015"/>
    </source>
</evidence>
<evidence type="ECO:0000256" key="7">
    <source>
        <dbReference type="SAM" id="Phobius"/>
    </source>
</evidence>
<dbReference type="AlphaFoldDB" id="T0S9H9"/>
<comment type="subcellular location">
    <subcellularLocation>
        <location evidence="1">Membrane</location>
        <topology evidence="1">Multi-pass membrane protein</topology>
    </subcellularLocation>
</comment>
<dbReference type="OMA" id="FANGTCK"/>
<evidence type="ECO:0000256" key="6">
    <source>
        <dbReference type="ARBA" id="ARBA00023136"/>
    </source>
</evidence>
<evidence type="ECO:0000313" key="9">
    <source>
        <dbReference type="Proteomes" id="UP000030762"/>
    </source>
</evidence>
<accession>T0S9H9</accession>
<keyword evidence="6 7" id="KW-0472">Membrane</keyword>
<reference evidence="8 9" key="1">
    <citation type="submission" date="2012-04" db="EMBL/GenBank/DDBJ databases">
        <title>The Genome Sequence of Saprolegnia declina VS20.</title>
        <authorList>
            <consortium name="The Broad Institute Genome Sequencing Platform"/>
            <person name="Russ C."/>
            <person name="Nusbaum C."/>
            <person name="Tyler B."/>
            <person name="van West P."/>
            <person name="Dieguez-Uribeondo J."/>
            <person name="de Bruijn I."/>
            <person name="Tripathy S."/>
            <person name="Jiang R."/>
            <person name="Young S.K."/>
            <person name="Zeng Q."/>
            <person name="Gargeya S."/>
            <person name="Fitzgerald M."/>
            <person name="Haas B."/>
            <person name="Abouelleil A."/>
            <person name="Alvarado L."/>
            <person name="Arachchi H.M."/>
            <person name="Berlin A."/>
            <person name="Chapman S.B."/>
            <person name="Goldberg J."/>
            <person name="Griggs A."/>
            <person name="Gujja S."/>
            <person name="Hansen M."/>
            <person name="Howarth C."/>
            <person name="Imamovic A."/>
            <person name="Larimer J."/>
            <person name="McCowen C."/>
            <person name="Montmayeur A."/>
            <person name="Murphy C."/>
            <person name="Neiman D."/>
            <person name="Pearson M."/>
            <person name="Priest M."/>
            <person name="Roberts A."/>
            <person name="Saif S."/>
            <person name="Shea T."/>
            <person name="Sisk P."/>
            <person name="Sykes S."/>
            <person name="Wortman J."/>
            <person name="Nusbaum C."/>
            <person name="Birren B."/>
        </authorList>
    </citation>
    <scope>NUCLEOTIDE SEQUENCE [LARGE SCALE GENOMIC DNA]</scope>
    <source>
        <strain evidence="8 9">VS20</strain>
    </source>
</reference>
<feature type="transmembrane region" description="Helical" evidence="7">
    <location>
        <begin position="123"/>
        <end position="145"/>
    </location>
</feature>
<feature type="transmembrane region" description="Helical" evidence="7">
    <location>
        <begin position="346"/>
        <end position="367"/>
    </location>
</feature>
<feature type="transmembrane region" description="Helical" evidence="7">
    <location>
        <begin position="482"/>
        <end position="503"/>
    </location>
</feature>
<dbReference type="OrthoDB" id="76714at2759"/>
<dbReference type="eggNOG" id="ENOG502RVJ4">
    <property type="taxonomic scope" value="Eukaryota"/>
</dbReference>
<evidence type="ECO:0008006" key="10">
    <source>
        <dbReference type="Google" id="ProtNLM"/>
    </source>
</evidence>
<feature type="transmembrane region" description="Helical" evidence="7">
    <location>
        <begin position="54"/>
        <end position="71"/>
    </location>
</feature>
<dbReference type="RefSeq" id="XP_008607438.1">
    <property type="nucleotide sequence ID" value="XM_008609216.1"/>
</dbReference>
<gene>
    <name evidence="8" type="ORF">SDRG_03579</name>
</gene>
<dbReference type="InParanoid" id="T0S9H9"/>
<keyword evidence="5 7" id="KW-1133">Transmembrane helix</keyword>
<dbReference type="EMBL" id="JH767139">
    <property type="protein sequence ID" value="EQC39377.1"/>
    <property type="molecule type" value="Genomic_DNA"/>
</dbReference>
<dbReference type="VEuPathDB" id="FungiDB:SDRG_03579"/>
<feature type="transmembrane region" description="Helical" evidence="7">
    <location>
        <begin position="524"/>
        <end position="547"/>
    </location>
</feature>
<keyword evidence="9" id="KW-1185">Reference proteome</keyword>
<dbReference type="PANTHER" id="PTHR31585:SF5">
    <property type="entry name" value="RNA-BINDING S4 DOMAIN-CONTAINING PROTEIN"/>
    <property type="match status" value="1"/>
</dbReference>
<dbReference type="InterPro" id="IPR039309">
    <property type="entry name" value="BT1"/>
</dbReference>
<dbReference type="Gene3D" id="1.20.1250.20">
    <property type="entry name" value="MFS general substrate transporter like domains"/>
    <property type="match status" value="1"/>
</dbReference>
<proteinExistence type="inferred from homology"/>
<dbReference type="Pfam" id="PF03092">
    <property type="entry name" value="BT1"/>
    <property type="match status" value="1"/>
</dbReference>
<evidence type="ECO:0000313" key="8">
    <source>
        <dbReference type="EMBL" id="EQC39377.1"/>
    </source>
</evidence>
<dbReference type="GO" id="GO:0016020">
    <property type="term" value="C:membrane"/>
    <property type="evidence" value="ECO:0007669"/>
    <property type="project" value="UniProtKB-SubCell"/>
</dbReference>
<dbReference type="STRING" id="1156394.T0S9H9"/>
<feature type="transmembrane region" description="Helical" evidence="7">
    <location>
        <begin position="228"/>
        <end position="250"/>
    </location>
</feature>
<evidence type="ECO:0000256" key="4">
    <source>
        <dbReference type="ARBA" id="ARBA00022692"/>
    </source>
</evidence>